<dbReference type="SUPFAM" id="SSF56935">
    <property type="entry name" value="Porins"/>
    <property type="match status" value="1"/>
</dbReference>
<evidence type="ECO:0000256" key="4">
    <source>
        <dbReference type="ARBA" id="ARBA00022692"/>
    </source>
</evidence>
<dbReference type="PRINTS" id="PR00182">
    <property type="entry name" value="ECOLNEIPORIN"/>
</dbReference>
<evidence type="ECO:0000256" key="6">
    <source>
        <dbReference type="ARBA" id="ARBA00023114"/>
    </source>
</evidence>
<dbReference type="PRINTS" id="PR00183">
    <property type="entry name" value="ECOLIPORIN"/>
</dbReference>
<keyword evidence="4" id="KW-0812">Transmembrane</keyword>
<dbReference type="Proteomes" id="UP001056483">
    <property type="component" value="Chromosome"/>
</dbReference>
<keyword evidence="3" id="KW-1134">Transmembrane beta strand</keyword>
<dbReference type="GO" id="GO:0009279">
    <property type="term" value="C:cell outer membrane"/>
    <property type="evidence" value="ECO:0007669"/>
    <property type="project" value="UniProtKB-SubCell"/>
</dbReference>
<evidence type="ECO:0000256" key="7">
    <source>
        <dbReference type="ARBA" id="ARBA00023136"/>
    </source>
</evidence>
<reference evidence="11" key="1">
    <citation type="submission" date="2022-05" db="EMBL/GenBank/DDBJ databases">
        <title>Impact of host demography and evolutionary history on endosymbiont molecular evolution: a test in carpenter ants (Genus Camponotus) and their Blochmannia endosymbionts.</title>
        <authorList>
            <person name="Manthey J.D."/>
            <person name="Giron J.C."/>
            <person name="Hruska J.P."/>
        </authorList>
    </citation>
    <scope>NUCLEOTIDE SEQUENCE</scope>
    <source>
        <strain evidence="11">C-049</strain>
        <strain evidence="10">C-050</strain>
    </source>
</reference>
<dbReference type="PANTHER" id="PTHR34501">
    <property type="entry name" value="PROTEIN YDDL-RELATED"/>
    <property type="match status" value="1"/>
</dbReference>
<sequence length="373" mass="41034">MKLRCFTSLVATMVMASTAGASEIYNKDGNILDMFGSLVGGHYFSKDNTKNGDNSFVRYGFSGTTYINDKIVGFGMWEHEISLKNTEGTIINNNDKVLLGYAGIKFGNLGSIDYGRNYGVLYDVGAWTDVTPGFGGDILFVDNFLSNRSSNVITYRNKNFFGFMNGLDFALQYQGKNDVNKATGRTLKTANGEGYGVSASYSLDNGFAASVAYTNNKRILEQTGLDSNLCCNDNAEAYSLGIKYDGNGMYVAATYGETYNMTPFGSFCDNLNPEYIYGFVNKAKNIELVAQYQFNFGLRPSVSYLYSKANDAENDGYSNFLKKCVTVGTSYVFNKNICTTVDYRINLLHKDSFTSASQICTDNVIALGVAYAF</sequence>
<protein>
    <submittedName>
        <fullName evidence="11">Porin</fullName>
    </submittedName>
</protein>
<keyword evidence="6" id="KW-0406">Ion transport</keyword>
<dbReference type="EMBL" id="CP097751">
    <property type="protein sequence ID" value="URJ27668.1"/>
    <property type="molecule type" value="Genomic_DNA"/>
</dbReference>
<organism evidence="11 12">
    <name type="scientific">Candidatus Blochmanniella camponoti</name>
    <dbReference type="NCBI Taxonomy" id="108080"/>
    <lineage>
        <taxon>Bacteria</taxon>
        <taxon>Pseudomonadati</taxon>
        <taxon>Pseudomonadota</taxon>
        <taxon>Gammaproteobacteria</taxon>
        <taxon>Enterobacterales</taxon>
        <taxon>Enterobacteriaceae</taxon>
        <taxon>ant endosymbionts</taxon>
        <taxon>Candidatus Blochmanniella</taxon>
    </lineage>
</organism>
<dbReference type="Pfam" id="PF00267">
    <property type="entry name" value="Porin_1"/>
    <property type="match status" value="1"/>
</dbReference>
<dbReference type="PANTHER" id="PTHR34501:SF8">
    <property type="entry name" value="OUTER MEMBRANE PORIN N-RELATED"/>
    <property type="match status" value="1"/>
</dbReference>
<evidence type="ECO:0000313" key="12">
    <source>
        <dbReference type="Proteomes" id="UP001056323"/>
    </source>
</evidence>
<dbReference type="InterPro" id="IPR001897">
    <property type="entry name" value="Porin_gammaproteobac"/>
</dbReference>
<feature type="chain" id="PRO_5042248325" evidence="9">
    <location>
        <begin position="22"/>
        <end position="373"/>
    </location>
</feature>
<gene>
    <name evidence="11" type="ORF">M9394_00730</name>
    <name evidence="10" type="ORF">M9404_02090</name>
</gene>
<comment type="subcellular location">
    <subcellularLocation>
        <location evidence="1">Cell outer membrane</location>
        <topology evidence="1">Multi-pass membrane protein</topology>
    </subcellularLocation>
</comment>
<dbReference type="InterPro" id="IPR033900">
    <property type="entry name" value="Gram_neg_porin_domain"/>
</dbReference>
<keyword evidence="5 9" id="KW-0732">Signal</keyword>
<evidence type="ECO:0000313" key="13">
    <source>
        <dbReference type="Proteomes" id="UP001056483"/>
    </source>
</evidence>
<dbReference type="RefSeq" id="WP_250247325.1">
    <property type="nucleotide sequence ID" value="NZ_CP097749.1"/>
</dbReference>
<dbReference type="AlphaFoldDB" id="A0AAE9L501"/>
<keyword evidence="8" id="KW-0998">Cell outer membrane</keyword>
<keyword evidence="6" id="KW-0813">Transport</keyword>
<dbReference type="GO" id="GO:0015288">
    <property type="term" value="F:porin activity"/>
    <property type="evidence" value="ECO:0007669"/>
    <property type="project" value="UniProtKB-KW"/>
</dbReference>
<dbReference type="Gene3D" id="2.40.160.10">
    <property type="entry name" value="Porin"/>
    <property type="match status" value="1"/>
</dbReference>
<accession>A0AAE9L501</accession>
<dbReference type="GO" id="GO:0046930">
    <property type="term" value="C:pore complex"/>
    <property type="evidence" value="ECO:0007669"/>
    <property type="project" value="UniProtKB-KW"/>
</dbReference>
<evidence type="ECO:0000256" key="5">
    <source>
        <dbReference type="ARBA" id="ARBA00022729"/>
    </source>
</evidence>
<evidence type="ECO:0000256" key="3">
    <source>
        <dbReference type="ARBA" id="ARBA00022452"/>
    </source>
</evidence>
<dbReference type="EMBL" id="CP097750">
    <property type="protein sequence ID" value="URJ24312.1"/>
    <property type="molecule type" value="Genomic_DNA"/>
</dbReference>
<evidence type="ECO:0000256" key="2">
    <source>
        <dbReference type="ARBA" id="ARBA00007539"/>
    </source>
</evidence>
<evidence type="ECO:0000313" key="10">
    <source>
        <dbReference type="EMBL" id="URJ24312.1"/>
    </source>
</evidence>
<dbReference type="InterPro" id="IPR001702">
    <property type="entry name" value="Porin_Gram-ve"/>
</dbReference>
<evidence type="ECO:0000256" key="9">
    <source>
        <dbReference type="SAM" id="SignalP"/>
    </source>
</evidence>
<proteinExistence type="inferred from homology"/>
<comment type="similarity">
    <text evidence="2">Belongs to the Gram-negative porin family.</text>
</comment>
<evidence type="ECO:0000256" key="1">
    <source>
        <dbReference type="ARBA" id="ARBA00004571"/>
    </source>
</evidence>
<evidence type="ECO:0000256" key="8">
    <source>
        <dbReference type="ARBA" id="ARBA00023237"/>
    </source>
</evidence>
<dbReference type="InterPro" id="IPR050298">
    <property type="entry name" value="Gram-neg_bact_OMP"/>
</dbReference>
<name>A0AAE9L501_9ENTR</name>
<keyword evidence="13" id="KW-1185">Reference proteome</keyword>
<dbReference type="CDD" id="cd00342">
    <property type="entry name" value="gram_neg_porins"/>
    <property type="match status" value="1"/>
</dbReference>
<dbReference type="GO" id="GO:0034220">
    <property type="term" value="P:monoatomic ion transmembrane transport"/>
    <property type="evidence" value="ECO:0007669"/>
    <property type="project" value="InterPro"/>
</dbReference>
<keyword evidence="7" id="KW-0472">Membrane</keyword>
<evidence type="ECO:0000313" key="11">
    <source>
        <dbReference type="EMBL" id="URJ27668.1"/>
    </source>
</evidence>
<dbReference type="KEGG" id="bhb:M9394_00730"/>
<dbReference type="Proteomes" id="UP001056323">
    <property type="component" value="Chromosome"/>
</dbReference>
<feature type="signal peptide" evidence="9">
    <location>
        <begin position="1"/>
        <end position="21"/>
    </location>
</feature>
<dbReference type="InterPro" id="IPR023614">
    <property type="entry name" value="Porin_dom_sf"/>
</dbReference>
<keyword evidence="6" id="KW-0626">Porin</keyword>